<evidence type="ECO:0000259" key="1">
    <source>
        <dbReference type="PROSITE" id="PS51819"/>
    </source>
</evidence>
<dbReference type="PROSITE" id="PS51819">
    <property type="entry name" value="VOC"/>
    <property type="match status" value="1"/>
</dbReference>
<keyword evidence="3" id="KW-1185">Reference proteome</keyword>
<organism evidence="2 3">
    <name type="scientific">Jatrophihabitans cynanchi</name>
    <dbReference type="NCBI Taxonomy" id="2944128"/>
    <lineage>
        <taxon>Bacteria</taxon>
        <taxon>Bacillati</taxon>
        <taxon>Actinomycetota</taxon>
        <taxon>Actinomycetes</taxon>
        <taxon>Jatrophihabitantales</taxon>
        <taxon>Jatrophihabitantaceae</taxon>
        <taxon>Jatrophihabitans</taxon>
    </lineage>
</organism>
<reference evidence="2" key="1">
    <citation type="submission" date="2022-05" db="EMBL/GenBank/DDBJ databases">
        <title>Jatrophihabitans sp. SB3-54 whole genome sequence.</title>
        <authorList>
            <person name="Suh M.K."/>
            <person name="Eom M.K."/>
            <person name="Kim J.S."/>
            <person name="Kim H.S."/>
            <person name="Do H.E."/>
            <person name="Shin Y.K."/>
            <person name="Lee J.-S."/>
        </authorList>
    </citation>
    <scope>NUCLEOTIDE SEQUENCE</scope>
    <source>
        <strain evidence="2">SB3-54</strain>
    </source>
</reference>
<dbReference type="Pfam" id="PF00903">
    <property type="entry name" value="Glyoxalase"/>
    <property type="match status" value="1"/>
</dbReference>
<name>A0ABY7K0J9_9ACTN</name>
<evidence type="ECO:0000313" key="3">
    <source>
        <dbReference type="Proteomes" id="UP001164693"/>
    </source>
</evidence>
<accession>A0ABY7K0J9</accession>
<dbReference type="EMBL" id="CP097463">
    <property type="protein sequence ID" value="WAX58374.1"/>
    <property type="molecule type" value="Genomic_DNA"/>
</dbReference>
<dbReference type="Proteomes" id="UP001164693">
    <property type="component" value="Chromosome"/>
</dbReference>
<sequence>MAKLRHIAIATRTPAEDAKFYEDTFGWQRLAGPADHPLGRFVVVTDGTVNIAFVDFSSDQIGKGPAYTGLHHIGVLVSDGEQAADDIQSHGGRRLDFEGGDDGGFEVKFVGPSGLVFDIAEHPWLGTSL</sequence>
<dbReference type="InterPro" id="IPR004360">
    <property type="entry name" value="Glyas_Fos-R_dOase_dom"/>
</dbReference>
<evidence type="ECO:0000313" key="2">
    <source>
        <dbReference type="EMBL" id="WAX58374.1"/>
    </source>
</evidence>
<dbReference type="InterPro" id="IPR029068">
    <property type="entry name" value="Glyas_Bleomycin-R_OHBP_Dase"/>
</dbReference>
<proteinExistence type="predicted"/>
<dbReference type="InterPro" id="IPR037523">
    <property type="entry name" value="VOC_core"/>
</dbReference>
<feature type="domain" description="VOC" evidence="1">
    <location>
        <begin position="3"/>
        <end position="122"/>
    </location>
</feature>
<protein>
    <submittedName>
        <fullName evidence="2">VOC family protein</fullName>
    </submittedName>
</protein>
<dbReference type="SUPFAM" id="SSF54593">
    <property type="entry name" value="Glyoxalase/Bleomycin resistance protein/Dihydroxybiphenyl dioxygenase"/>
    <property type="match status" value="1"/>
</dbReference>
<gene>
    <name evidence="2" type="ORF">M6B22_06305</name>
</gene>
<dbReference type="RefSeq" id="WP_269444922.1">
    <property type="nucleotide sequence ID" value="NZ_CP097463.1"/>
</dbReference>
<dbReference type="Gene3D" id="3.10.180.10">
    <property type="entry name" value="2,3-Dihydroxybiphenyl 1,2-Dioxygenase, domain 1"/>
    <property type="match status" value="1"/>
</dbReference>